<evidence type="ECO:0000313" key="2">
    <source>
        <dbReference type="Proteomes" id="UP000004947"/>
    </source>
</evidence>
<protein>
    <submittedName>
        <fullName evidence="1">General secretion pathway protein J</fullName>
    </submittedName>
</protein>
<reference evidence="1 2" key="1">
    <citation type="journal article" date="2010" name="J. Bacteriol.">
        <title>Genome sequence of Lentisphaera araneosa HTCC2155T, the type species of the order Lentisphaerales in the phylum Lentisphaerae.</title>
        <authorList>
            <person name="Thrash J.C."/>
            <person name="Cho J.C."/>
            <person name="Vergin K.L."/>
            <person name="Morris R.M."/>
            <person name="Giovannoni S.J."/>
        </authorList>
    </citation>
    <scope>NUCLEOTIDE SEQUENCE [LARGE SCALE GENOMIC DNA]</scope>
    <source>
        <strain evidence="1 2">HTCC2155</strain>
    </source>
</reference>
<dbReference type="STRING" id="313628.LNTAR_12151"/>
<comment type="caution">
    <text evidence="1">The sequence shown here is derived from an EMBL/GenBank/DDBJ whole genome shotgun (WGS) entry which is preliminary data.</text>
</comment>
<proteinExistence type="predicted"/>
<evidence type="ECO:0000313" key="1">
    <source>
        <dbReference type="EMBL" id="EDM28105.1"/>
    </source>
</evidence>
<keyword evidence="2" id="KW-1185">Reference proteome</keyword>
<accession>A6DJN1</accession>
<dbReference type="Proteomes" id="UP000004947">
    <property type="component" value="Unassembled WGS sequence"/>
</dbReference>
<gene>
    <name evidence="1" type="ORF">LNTAR_12151</name>
</gene>
<dbReference type="EMBL" id="ABCK01000006">
    <property type="protein sequence ID" value="EDM28105.1"/>
    <property type="molecule type" value="Genomic_DNA"/>
</dbReference>
<organism evidence="1 2">
    <name type="scientific">Lentisphaera araneosa HTCC2155</name>
    <dbReference type="NCBI Taxonomy" id="313628"/>
    <lineage>
        <taxon>Bacteria</taxon>
        <taxon>Pseudomonadati</taxon>
        <taxon>Lentisphaerota</taxon>
        <taxon>Lentisphaeria</taxon>
        <taxon>Lentisphaerales</taxon>
        <taxon>Lentisphaeraceae</taxon>
        <taxon>Lentisphaera</taxon>
    </lineage>
</organism>
<sequence length="221" mass="25469">MKQKFTLLEMLISVSLFALVAAAGVSLNVGSISTYNSVNDRHQHVQEIIRVDETLQRLITSMKPFWWKAEEGKQNLFLGLPDSMRFVSRGSVKNFKDGAFRFCELYVDDEAQLVVRYQMRPLTEGVEFVEDETLYSILAREVDSVELSYAGIEHELTAGENQADLLPEWQAEWDELRVDLPLAVWVKVNWQNGVSENFMWRTSGNGRYERLGQWQNGVELK</sequence>
<dbReference type="AlphaFoldDB" id="A6DJN1"/>
<name>A6DJN1_9BACT</name>
<dbReference type="RefSeq" id="WP_007278098.1">
    <property type="nucleotide sequence ID" value="NZ_ABCK01000006.1"/>
</dbReference>